<protein>
    <submittedName>
        <fullName evidence="3">Uncharacterized protein</fullName>
    </submittedName>
</protein>
<organism evidence="3 4">
    <name type="scientific">Meripilus lineatus</name>
    <dbReference type="NCBI Taxonomy" id="2056292"/>
    <lineage>
        <taxon>Eukaryota</taxon>
        <taxon>Fungi</taxon>
        <taxon>Dikarya</taxon>
        <taxon>Basidiomycota</taxon>
        <taxon>Agaricomycotina</taxon>
        <taxon>Agaricomycetes</taxon>
        <taxon>Polyporales</taxon>
        <taxon>Meripilaceae</taxon>
        <taxon>Meripilus</taxon>
    </lineage>
</organism>
<feature type="transmembrane region" description="Helical" evidence="2">
    <location>
        <begin position="173"/>
        <end position="197"/>
    </location>
</feature>
<name>A0AAD5UZ96_9APHY</name>
<accession>A0AAD5UZ96</accession>
<evidence type="ECO:0000256" key="1">
    <source>
        <dbReference type="SAM" id="MobiDB-lite"/>
    </source>
</evidence>
<sequence>MDTTTNIPIYWKGGERVLVSLSRRSPKASLIQYPSPQGPGELSDQLLALHEVAMDLSIDSAGPRTPDPSKEGDTLLSPLSPTSFDDVKSPSETRESWMPNRRVSDSPAPPDADPAYAMDAPSPTLLDTVRLLRSLLLPLVAVAYIIFCYTVHYKTVPVKSGGFFDDTPNNIAVIKSGVTSISIIIIGLGLLPIYTLIADLRSEEFFRITSSKPEGAPLGYINGISNPSFGMIDSFNVVFRHHCSPYYLLVLVATILAIITSTLAPAALSVETALFDSDIQAFAVGAIRRDDILNATSITPTLLGNLSYGGFSEKSSTLAWVENTLEVPYSFQVVEPSRYVVPAPLNLPMSVPARWLSDVAVMNPTCTYPTPLPPIRYSDTETGFAINYTKIALDDAGVTLLLQSTSFLYGQQTIGIGTPYISNTTDTGYPVNGVMVFMLSQCVGNCSGGPLNLDLSGLPTVPLTQFNSTYNVAFLVCSPNVVVETREIRNDGHGRLTVMGTSYTPKQGNLHPGQTAVMFSNALGKFDTNAGPQSAVAALGSESQAILLFGASAANFSGSYVDPPSLRPLPGANISENYARMLQSATKTYLHGAFSTAYVPGRLSVQQLIFASSLPQVIASTVLFIILSGISILSHFRRTTPRFTLFSVAAALDGSEIPSQFAKAKSCANPKSREVDMVAPIGRKVVTLRESDIENGVLHLS</sequence>
<evidence type="ECO:0000256" key="2">
    <source>
        <dbReference type="SAM" id="Phobius"/>
    </source>
</evidence>
<keyword evidence="2" id="KW-1133">Transmembrane helix</keyword>
<keyword evidence="2" id="KW-0472">Membrane</keyword>
<dbReference type="EMBL" id="JANAWD010000312">
    <property type="protein sequence ID" value="KAJ3481631.1"/>
    <property type="molecule type" value="Genomic_DNA"/>
</dbReference>
<comment type="caution">
    <text evidence="3">The sequence shown here is derived from an EMBL/GenBank/DDBJ whole genome shotgun (WGS) entry which is preliminary data.</text>
</comment>
<dbReference type="Proteomes" id="UP001212997">
    <property type="component" value="Unassembled WGS sequence"/>
</dbReference>
<keyword evidence="4" id="KW-1185">Reference proteome</keyword>
<keyword evidence="2" id="KW-0812">Transmembrane</keyword>
<proteinExistence type="predicted"/>
<feature type="transmembrane region" description="Helical" evidence="2">
    <location>
        <begin position="135"/>
        <end position="153"/>
    </location>
</feature>
<feature type="region of interest" description="Disordered" evidence="1">
    <location>
        <begin position="58"/>
        <end position="112"/>
    </location>
</feature>
<evidence type="ECO:0000313" key="3">
    <source>
        <dbReference type="EMBL" id="KAJ3481631.1"/>
    </source>
</evidence>
<feature type="compositionally biased region" description="Basic and acidic residues" evidence="1">
    <location>
        <begin position="85"/>
        <end position="95"/>
    </location>
</feature>
<dbReference type="AlphaFoldDB" id="A0AAD5UZ96"/>
<feature type="transmembrane region" description="Helical" evidence="2">
    <location>
        <begin position="617"/>
        <end position="636"/>
    </location>
</feature>
<feature type="transmembrane region" description="Helical" evidence="2">
    <location>
        <begin position="246"/>
        <end position="268"/>
    </location>
</feature>
<gene>
    <name evidence="3" type="ORF">NLI96_g7536</name>
</gene>
<evidence type="ECO:0000313" key="4">
    <source>
        <dbReference type="Proteomes" id="UP001212997"/>
    </source>
</evidence>
<reference evidence="3" key="1">
    <citation type="submission" date="2022-07" db="EMBL/GenBank/DDBJ databases">
        <title>Genome Sequence of Physisporinus lineatus.</title>
        <authorList>
            <person name="Buettner E."/>
        </authorList>
    </citation>
    <scope>NUCLEOTIDE SEQUENCE</scope>
    <source>
        <strain evidence="3">VT162</strain>
    </source>
</reference>